<protein>
    <submittedName>
        <fullName evidence="1">Uncharacterized protein</fullName>
    </submittedName>
</protein>
<sequence length="47" mass="5158">MSRGWIGWLLSSLALFGSQVQLTQLSPGVLNPYADLIKLFQHVAMVA</sequence>
<gene>
    <name evidence="1" type="ORF">METZ01_LOCUS306051</name>
</gene>
<reference evidence="1" key="1">
    <citation type="submission" date="2018-05" db="EMBL/GenBank/DDBJ databases">
        <authorList>
            <person name="Lanie J.A."/>
            <person name="Ng W.-L."/>
            <person name="Kazmierczak K.M."/>
            <person name="Andrzejewski T.M."/>
            <person name="Davidsen T.M."/>
            <person name="Wayne K.J."/>
            <person name="Tettelin H."/>
            <person name="Glass J.I."/>
            <person name="Rusch D."/>
            <person name="Podicherti R."/>
            <person name="Tsui H.-C.T."/>
            <person name="Winkler M.E."/>
        </authorList>
    </citation>
    <scope>NUCLEOTIDE SEQUENCE</scope>
</reference>
<dbReference type="EMBL" id="UINC01096368">
    <property type="protein sequence ID" value="SVC53197.1"/>
    <property type="molecule type" value="Genomic_DNA"/>
</dbReference>
<accession>A0A382MZA7</accession>
<organism evidence="1">
    <name type="scientific">marine metagenome</name>
    <dbReference type="NCBI Taxonomy" id="408172"/>
    <lineage>
        <taxon>unclassified sequences</taxon>
        <taxon>metagenomes</taxon>
        <taxon>ecological metagenomes</taxon>
    </lineage>
</organism>
<proteinExistence type="predicted"/>
<dbReference type="AlphaFoldDB" id="A0A382MZA7"/>
<evidence type="ECO:0000313" key="1">
    <source>
        <dbReference type="EMBL" id="SVC53197.1"/>
    </source>
</evidence>
<name>A0A382MZA7_9ZZZZ</name>